<dbReference type="InterPro" id="IPR056372">
    <property type="entry name" value="TPR_DOCK"/>
</dbReference>
<sequence length="658" mass="75829">VYKQAPEKRTEKKAYHSRTGAQQLALQIGDVVHILESCEGKLWIAIFPLSQQGIFPKSFIHIKEVNVEKKRHTENVVPAEIPLVQEVTTTLWEWGSIWKQLYVTNKKERFQQVQSMMYDLMEWRSQLLSGTLPKDELKELKQKVTSKIDYGNKILELDLIVRDEDGNILDPDKTSVISLFHAHEEATNKITERIKEEMSKDQPDYASYSRISSSPTHSLYVFVRNFVCRIGEDAELFMSLYDPQKLTIISENYLVRWGSKGFPKEIDMLNNLKVVFTDLGNKDLSRDKIYLVCQIVRVGRMDLKDSNSKKYTQGLRRPFGVAVMDITDIIKGKAESLWVTVKMLVGDVIQTRKDYPHLVDRTTVVARKLGFPEIIMPGRRCFVLYQQLIFVVIPGSNSENLEFTLHVKLCSKITAGDKPVSEYRSVLYYQVKQPRWMETLKVAVPIEDMQRIHLRFMFRHRSSQESKDKGEKNFAMAYIRLMKEDGTTLQDGIHDLLVLKGDSKKMEDSSAYLTLPSTRQHIENKGATIGRNSSIVGSLSVSSRDAFYISTLVCSTKLTQNVGLLGLLKWRMKPELLQENLEKLKIVDGEEVVKFLQDTLDALFNIMMEHSHSNEYDILVFDALIYIIGLIADRKFQHFNTVLEAYIQQHFSATLAYK</sequence>
<reference evidence="5 6" key="1">
    <citation type="submission" date="2017-10" db="EMBL/GenBank/DDBJ databases">
        <title>A new Pekin duck reference genome.</title>
        <authorList>
            <person name="Hou Z.-C."/>
            <person name="Zhou Z.-K."/>
            <person name="Zhu F."/>
            <person name="Hou S.-S."/>
        </authorList>
    </citation>
    <scope>NUCLEOTIDE SEQUENCE [LARGE SCALE GENOMIC DNA]</scope>
</reference>
<dbReference type="InterPro" id="IPR027007">
    <property type="entry name" value="C2_DOCK-type_domain"/>
</dbReference>
<organism evidence="5 6">
    <name type="scientific">Anas platyrhynchos platyrhynchos</name>
    <name type="common">Northern mallard</name>
    <dbReference type="NCBI Taxonomy" id="8840"/>
    <lineage>
        <taxon>Eukaryota</taxon>
        <taxon>Metazoa</taxon>
        <taxon>Chordata</taxon>
        <taxon>Craniata</taxon>
        <taxon>Vertebrata</taxon>
        <taxon>Euteleostomi</taxon>
        <taxon>Archelosauria</taxon>
        <taxon>Archosauria</taxon>
        <taxon>Dinosauria</taxon>
        <taxon>Saurischia</taxon>
        <taxon>Theropoda</taxon>
        <taxon>Coelurosauria</taxon>
        <taxon>Aves</taxon>
        <taxon>Neognathae</taxon>
        <taxon>Galloanserae</taxon>
        <taxon>Anseriformes</taxon>
        <taxon>Anatidae</taxon>
        <taxon>Anatinae</taxon>
        <taxon>Anas</taxon>
    </lineage>
</organism>
<keyword evidence="6" id="KW-1185">Reference proteome</keyword>
<dbReference type="GeneTree" id="ENSGT00940000154903"/>
<dbReference type="Ensembl" id="ENSAPLT00000044242.1">
    <property type="protein sequence ID" value="ENSAPLP00000023860.1"/>
    <property type="gene ID" value="ENSAPLG00000018191.1"/>
</dbReference>
<dbReference type="OMA" id="SARCCRI"/>
<dbReference type="PANTHER" id="PTHR45653">
    <property type="entry name" value="DEDICATOR OF CYTOKINESIS"/>
    <property type="match status" value="1"/>
</dbReference>
<dbReference type="SUPFAM" id="SSF50044">
    <property type="entry name" value="SH3-domain"/>
    <property type="match status" value="1"/>
</dbReference>
<dbReference type="Gene3D" id="1.20.1270.350">
    <property type="entry name" value="Dedicator of cytokinesis N-terminal subdomain"/>
    <property type="match status" value="1"/>
</dbReference>
<reference evidence="5" key="3">
    <citation type="submission" date="2025-09" db="UniProtKB">
        <authorList>
            <consortium name="Ensembl"/>
        </authorList>
    </citation>
    <scope>IDENTIFICATION</scope>
</reference>
<keyword evidence="2" id="KW-0963">Cytoplasm</keyword>
<evidence type="ECO:0000313" key="5">
    <source>
        <dbReference type="Ensembl" id="ENSAPLP00000023860.1"/>
    </source>
</evidence>
<dbReference type="Pfam" id="PF16172">
    <property type="entry name" value="DOCK_N"/>
    <property type="match status" value="1"/>
</dbReference>
<evidence type="ECO:0000256" key="1">
    <source>
        <dbReference type="ARBA" id="ARBA00004496"/>
    </source>
</evidence>
<protein>
    <recommendedName>
        <fullName evidence="4">C2 DOCK-type domain-containing protein</fullName>
    </recommendedName>
</protein>
<dbReference type="InterPro" id="IPR026791">
    <property type="entry name" value="DOCK"/>
</dbReference>
<dbReference type="GO" id="GO:0007264">
    <property type="term" value="P:small GTPase-mediated signal transduction"/>
    <property type="evidence" value="ECO:0007669"/>
    <property type="project" value="InterPro"/>
</dbReference>
<dbReference type="PANTHER" id="PTHR45653:SF6">
    <property type="entry name" value="DEDICATOR OF CYTOKINESIS PROTEIN 2"/>
    <property type="match status" value="1"/>
</dbReference>
<dbReference type="GO" id="GO:0031267">
    <property type="term" value="F:small GTPase binding"/>
    <property type="evidence" value="ECO:0007669"/>
    <property type="project" value="TreeGrafter"/>
</dbReference>
<dbReference type="AlphaFoldDB" id="A0A493TDW9"/>
<feature type="domain" description="C2 DOCK-type" evidence="4">
    <location>
        <begin position="381"/>
        <end position="554"/>
    </location>
</feature>
<accession>A0A493TDW9</accession>
<dbReference type="GO" id="GO:0005737">
    <property type="term" value="C:cytoplasm"/>
    <property type="evidence" value="ECO:0007669"/>
    <property type="project" value="UniProtKB-SubCell"/>
</dbReference>
<comment type="similarity">
    <text evidence="3">Belongs to the DOCK family.</text>
</comment>
<dbReference type="InterPro" id="IPR042455">
    <property type="entry name" value="DOCK_N_sub1"/>
</dbReference>
<dbReference type="Pfam" id="PF14429">
    <property type="entry name" value="DOCK-C2"/>
    <property type="match status" value="1"/>
</dbReference>
<proteinExistence type="inferred from homology"/>
<dbReference type="STRING" id="8840.ENSAPLP00000023860"/>
<evidence type="ECO:0000259" key="4">
    <source>
        <dbReference type="PROSITE" id="PS51650"/>
    </source>
</evidence>
<dbReference type="Pfam" id="PF23554">
    <property type="entry name" value="TPR_DOCK"/>
    <property type="match status" value="1"/>
</dbReference>
<dbReference type="Gene3D" id="2.60.40.150">
    <property type="entry name" value="C2 domain"/>
    <property type="match status" value="1"/>
</dbReference>
<dbReference type="GO" id="GO:0005085">
    <property type="term" value="F:guanyl-nucleotide exchange factor activity"/>
    <property type="evidence" value="ECO:0007669"/>
    <property type="project" value="InterPro"/>
</dbReference>
<reference evidence="5" key="2">
    <citation type="submission" date="2025-08" db="UniProtKB">
        <authorList>
            <consortium name="Ensembl"/>
        </authorList>
    </citation>
    <scope>IDENTIFICATION</scope>
</reference>
<dbReference type="InterPro" id="IPR036028">
    <property type="entry name" value="SH3-like_dom_sf"/>
</dbReference>
<dbReference type="PROSITE" id="PS51650">
    <property type="entry name" value="C2_DOCK"/>
    <property type="match status" value="1"/>
</dbReference>
<evidence type="ECO:0000256" key="3">
    <source>
        <dbReference type="PROSITE-ProRule" id="PRU00983"/>
    </source>
</evidence>
<dbReference type="InterPro" id="IPR032376">
    <property type="entry name" value="DOCK_N"/>
</dbReference>
<dbReference type="FunFam" id="1.20.1270.350:FF:000001">
    <property type="entry name" value="dedicator of cytokinesis protein 4"/>
    <property type="match status" value="1"/>
</dbReference>
<dbReference type="Gene3D" id="2.30.30.40">
    <property type="entry name" value="SH3 Domains"/>
    <property type="match status" value="1"/>
</dbReference>
<evidence type="ECO:0000313" key="6">
    <source>
        <dbReference type="Proteomes" id="UP000016666"/>
    </source>
</evidence>
<dbReference type="GO" id="GO:0007520">
    <property type="term" value="P:myoblast fusion"/>
    <property type="evidence" value="ECO:0007669"/>
    <property type="project" value="TreeGrafter"/>
</dbReference>
<dbReference type="InterPro" id="IPR035892">
    <property type="entry name" value="C2_domain_sf"/>
</dbReference>
<dbReference type="GO" id="GO:0016477">
    <property type="term" value="P:cell migration"/>
    <property type="evidence" value="ECO:0007669"/>
    <property type="project" value="TreeGrafter"/>
</dbReference>
<name>A0A493TDW9_ANAPP</name>
<evidence type="ECO:0000256" key="2">
    <source>
        <dbReference type="ARBA" id="ARBA00022490"/>
    </source>
</evidence>
<dbReference type="GO" id="GO:0005886">
    <property type="term" value="C:plasma membrane"/>
    <property type="evidence" value="ECO:0007669"/>
    <property type="project" value="TreeGrafter"/>
</dbReference>
<dbReference type="Proteomes" id="UP000016666">
    <property type="component" value="Chromosome 14"/>
</dbReference>
<comment type="subcellular location">
    <subcellularLocation>
        <location evidence="1">Cytoplasm</location>
    </subcellularLocation>
</comment>